<comment type="caution">
    <text evidence="3">The sequence shown here is derived from an EMBL/GenBank/DDBJ whole genome shotgun (WGS) entry which is preliminary data.</text>
</comment>
<dbReference type="InterPro" id="IPR036779">
    <property type="entry name" value="LysM_dom_sf"/>
</dbReference>
<dbReference type="Pfam" id="PF01476">
    <property type="entry name" value="LysM"/>
    <property type="match status" value="1"/>
</dbReference>
<evidence type="ECO:0000259" key="2">
    <source>
        <dbReference type="PROSITE" id="PS51782"/>
    </source>
</evidence>
<feature type="domain" description="BON" evidence="1">
    <location>
        <begin position="105"/>
        <end position="174"/>
    </location>
</feature>
<name>A0ABW1YGF9_9DEIO</name>
<dbReference type="InterPro" id="IPR051686">
    <property type="entry name" value="Lipoprotein_DolP"/>
</dbReference>
<dbReference type="Pfam" id="PF04972">
    <property type="entry name" value="BON"/>
    <property type="match status" value="2"/>
</dbReference>
<accession>A0ABW1YGF9</accession>
<dbReference type="InterPro" id="IPR014004">
    <property type="entry name" value="Transpt-assoc_nodulatn_dom_bac"/>
</dbReference>
<evidence type="ECO:0000313" key="4">
    <source>
        <dbReference type="Proteomes" id="UP001596297"/>
    </source>
</evidence>
<dbReference type="Proteomes" id="UP001596297">
    <property type="component" value="Unassembled WGS sequence"/>
</dbReference>
<proteinExistence type="predicted"/>
<dbReference type="PROSITE" id="PS50914">
    <property type="entry name" value="BON"/>
    <property type="match status" value="2"/>
</dbReference>
<protein>
    <submittedName>
        <fullName evidence="3">BON domain-containing protein</fullName>
    </submittedName>
</protein>
<dbReference type="SUPFAM" id="SSF54106">
    <property type="entry name" value="LysM domain"/>
    <property type="match status" value="1"/>
</dbReference>
<feature type="domain" description="LysM" evidence="2">
    <location>
        <begin position="189"/>
        <end position="236"/>
    </location>
</feature>
<dbReference type="InterPro" id="IPR007055">
    <property type="entry name" value="BON_dom"/>
</dbReference>
<dbReference type="InterPro" id="IPR018392">
    <property type="entry name" value="LysM"/>
</dbReference>
<organism evidence="3 4">
    <name type="scientific">Deinococcus lacus</name>
    <dbReference type="NCBI Taxonomy" id="392561"/>
    <lineage>
        <taxon>Bacteria</taxon>
        <taxon>Thermotogati</taxon>
        <taxon>Deinococcota</taxon>
        <taxon>Deinococci</taxon>
        <taxon>Deinococcales</taxon>
        <taxon>Deinococcaceae</taxon>
        <taxon>Deinococcus</taxon>
    </lineage>
</organism>
<evidence type="ECO:0000313" key="3">
    <source>
        <dbReference type="EMBL" id="MFC6592523.1"/>
    </source>
</evidence>
<dbReference type="PANTHER" id="PTHR34606">
    <property type="entry name" value="BON DOMAIN-CONTAINING PROTEIN"/>
    <property type="match status" value="1"/>
</dbReference>
<dbReference type="Gene3D" id="3.30.1340.30">
    <property type="match status" value="2"/>
</dbReference>
<keyword evidence="4" id="KW-1185">Reference proteome</keyword>
<dbReference type="Gene3D" id="3.10.350.10">
    <property type="entry name" value="LysM domain"/>
    <property type="match status" value="1"/>
</dbReference>
<dbReference type="RefSeq" id="WP_380083554.1">
    <property type="nucleotide sequence ID" value="NZ_JBHSWD010000001.1"/>
</dbReference>
<evidence type="ECO:0000259" key="1">
    <source>
        <dbReference type="PROSITE" id="PS50914"/>
    </source>
</evidence>
<dbReference type="SMART" id="SM00257">
    <property type="entry name" value="LysM"/>
    <property type="match status" value="1"/>
</dbReference>
<dbReference type="CDD" id="cd00118">
    <property type="entry name" value="LysM"/>
    <property type="match status" value="1"/>
</dbReference>
<feature type="domain" description="BON" evidence="1">
    <location>
        <begin position="4"/>
        <end position="73"/>
    </location>
</feature>
<dbReference type="EMBL" id="JBHSWD010000001">
    <property type="protein sequence ID" value="MFC6592523.1"/>
    <property type="molecule type" value="Genomic_DNA"/>
</dbReference>
<reference evidence="4" key="1">
    <citation type="journal article" date="2019" name="Int. J. Syst. Evol. Microbiol.">
        <title>The Global Catalogue of Microorganisms (GCM) 10K type strain sequencing project: providing services to taxonomists for standard genome sequencing and annotation.</title>
        <authorList>
            <consortium name="The Broad Institute Genomics Platform"/>
            <consortium name="The Broad Institute Genome Sequencing Center for Infectious Disease"/>
            <person name="Wu L."/>
            <person name="Ma J."/>
        </authorList>
    </citation>
    <scope>NUCLEOTIDE SEQUENCE [LARGE SCALE GENOMIC DNA]</scope>
    <source>
        <strain evidence="4">CGMCC 1.15772</strain>
    </source>
</reference>
<dbReference type="PROSITE" id="PS51782">
    <property type="entry name" value="LYSM"/>
    <property type="match status" value="1"/>
</dbReference>
<dbReference type="PANTHER" id="PTHR34606:SF15">
    <property type="entry name" value="BON DOMAIN-CONTAINING PROTEIN"/>
    <property type="match status" value="1"/>
</dbReference>
<dbReference type="SMART" id="SM00749">
    <property type="entry name" value="BON"/>
    <property type="match status" value="2"/>
</dbReference>
<gene>
    <name evidence="3" type="ORF">ACFP81_11310</name>
</gene>
<sequence>MWPFGKKTADRVKDALADQPQLKGLGLNVTEKGGAVTVSGHAPSRAHANLAEIVAQGVSGVKSVDISGLQVPAQAAAPAATQTGGAAAAQVSAPTPSAEFQEIEDSSRMAKEVLGALRGNGELTGNPIDVLQSGKSVILRGVVDNDHELRLAEQLARGVSGVSGVDISGLRVAQGAKELAKERDDEGEVLYTVKAGDTLSAIAQKYYGDMGQYTKIAQYNNISNPDHIEVGQKIRIPA</sequence>